<dbReference type="SMART" id="SM00353">
    <property type="entry name" value="HLH"/>
    <property type="match status" value="1"/>
</dbReference>
<evidence type="ECO:0000256" key="4">
    <source>
        <dbReference type="ARBA" id="ARBA00023163"/>
    </source>
</evidence>
<dbReference type="InterPro" id="IPR031066">
    <property type="entry name" value="bHLH_ALC-like_plant"/>
</dbReference>
<name>A0A6A4M0Q0_9ERIC</name>
<feature type="non-terminal residue" evidence="8">
    <location>
        <position position="1"/>
    </location>
</feature>
<keyword evidence="9" id="KW-1185">Reference proteome</keyword>
<proteinExistence type="predicted"/>
<dbReference type="InterPro" id="IPR011598">
    <property type="entry name" value="bHLH_dom"/>
</dbReference>
<dbReference type="GO" id="GO:0046983">
    <property type="term" value="F:protein dimerization activity"/>
    <property type="evidence" value="ECO:0007669"/>
    <property type="project" value="InterPro"/>
</dbReference>
<dbReference type="GO" id="GO:0005634">
    <property type="term" value="C:nucleus"/>
    <property type="evidence" value="ECO:0007669"/>
    <property type="project" value="UniProtKB-SubCell"/>
</dbReference>
<dbReference type="EMBL" id="QEFC01000074">
    <property type="protein sequence ID" value="KAE9466866.1"/>
    <property type="molecule type" value="Genomic_DNA"/>
</dbReference>
<feature type="compositionally biased region" description="Basic and acidic residues" evidence="6">
    <location>
        <begin position="210"/>
        <end position="226"/>
    </location>
</feature>
<protein>
    <recommendedName>
        <fullName evidence="7">BHLH domain-containing protein</fullName>
    </recommendedName>
</protein>
<keyword evidence="4" id="KW-0804">Transcription</keyword>
<accession>A0A6A4M0Q0</accession>
<dbReference type="Pfam" id="PF00010">
    <property type="entry name" value="HLH"/>
    <property type="match status" value="1"/>
</dbReference>
<evidence type="ECO:0000313" key="8">
    <source>
        <dbReference type="EMBL" id="KAE9466866.1"/>
    </source>
</evidence>
<dbReference type="PANTHER" id="PTHR45855:SF6">
    <property type="entry name" value="TRANSCRIPTION FACTOR ALC"/>
    <property type="match status" value="1"/>
</dbReference>
<evidence type="ECO:0000256" key="3">
    <source>
        <dbReference type="ARBA" id="ARBA00023125"/>
    </source>
</evidence>
<feature type="domain" description="BHLH" evidence="7">
    <location>
        <begin position="222"/>
        <end position="291"/>
    </location>
</feature>
<comment type="subcellular location">
    <subcellularLocation>
        <location evidence="1">Nucleus</location>
    </subcellularLocation>
</comment>
<dbReference type="PROSITE" id="PS50888">
    <property type="entry name" value="BHLH"/>
    <property type="match status" value="1"/>
</dbReference>
<dbReference type="SUPFAM" id="SSF47459">
    <property type="entry name" value="HLH, helix-loop-helix DNA-binding domain"/>
    <property type="match status" value="1"/>
</dbReference>
<evidence type="ECO:0000256" key="6">
    <source>
        <dbReference type="SAM" id="MobiDB-lite"/>
    </source>
</evidence>
<dbReference type="OrthoDB" id="690068at2759"/>
<dbReference type="Proteomes" id="UP000428333">
    <property type="component" value="Linkage Group LG01"/>
</dbReference>
<organism evidence="8 9">
    <name type="scientific">Rhododendron williamsianum</name>
    <dbReference type="NCBI Taxonomy" id="262921"/>
    <lineage>
        <taxon>Eukaryota</taxon>
        <taxon>Viridiplantae</taxon>
        <taxon>Streptophyta</taxon>
        <taxon>Embryophyta</taxon>
        <taxon>Tracheophyta</taxon>
        <taxon>Spermatophyta</taxon>
        <taxon>Magnoliopsida</taxon>
        <taxon>eudicotyledons</taxon>
        <taxon>Gunneridae</taxon>
        <taxon>Pentapetalae</taxon>
        <taxon>asterids</taxon>
        <taxon>Ericales</taxon>
        <taxon>Ericaceae</taxon>
        <taxon>Ericoideae</taxon>
        <taxon>Rhodoreae</taxon>
        <taxon>Rhododendron</taxon>
    </lineage>
</organism>
<sequence>MRRDLKSWRALTGSSIWGRNKVPKFAGPDRRGDTRLRKSLSLSLITLTCASSSSPPETDDLSLFLHQILLRSSDPLAAAASLPGNPHRPVQPSVLSEYGCRVTDRISTAESSSGLNSSPGAVFSSSGYYFPAGATNASSSVGTVDIDADEYDGESEGHPDAGKYRQKGFDHYDQLKELLSGSLANGAFARPSSLGAPPFDEEIAMNEVGKPIKREDRVSMGKRKSDGSGGSSSKSMSLKEGFEALVEEVPTKQVPSRSSLKRGRAAEFHNLSEKTDKASMLDDAIEYLKQLQLQVQDAVSSYLSILLNKVSRGESYAPHCLAIKENGLQEYCLVSVNYWHESPFQMLTMRNGLSLYPMYLPGALQPAQLTQMPKGFYEGNGTDVTGISFNQETSTNTLFDIPNQSTNPAQLTAVDLSSTLSSETLFGRESAIEGDLRPLQFHTSSNSKVNEIYRKDMQHDQQLNVDDHSPKNPLGGLSKPISTIDSVLVLTCVDVVKGFETGAKATVSISINTQASEVKDKVPEACIPGTQRPENVLLSNLECEPTLAPNLDGLLSGRSAAKDDIKSQRQDF</sequence>
<gene>
    <name evidence="8" type="ORF">C3L33_01252</name>
</gene>
<keyword evidence="5" id="KW-0539">Nucleus</keyword>
<feature type="region of interest" description="Disordered" evidence="6">
    <location>
        <begin position="209"/>
        <end position="237"/>
    </location>
</feature>
<dbReference type="AlphaFoldDB" id="A0A6A4M0Q0"/>
<evidence type="ECO:0000256" key="2">
    <source>
        <dbReference type="ARBA" id="ARBA00023015"/>
    </source>
</evidence>
<reference evidence="8 9" key="1">
    <citation type="journal article" date="2019" name="Genome Biol. Evol.">
        <title>The Rhododendron genome and chromosomal organization provide insight into shared whole-genome duplications across the heath family (Ericaceae).</title>
        <authorList>
            <person name="Soza V.L."/>
            <person name="Lindsley D."/>
            <person name="Waalkes A."/>
            <person name="Ramage E."/>
            <person name="Patwardhan R.P."/>
            <person name="Burton J.N."/>
            <person name="Adey A."/>
            <person name="Kumar A."/>
            <person name="Qiu R."/>
            <person name="Shendure J."/>
            <person name="Hall B."/>
        </authorList>
    </citation>
    <scope>NUCLEOTIDE SEQUENCE [LARGE SCALE GENOMIC DNA]</scope>
    <source>
        <strain evidence="8">RSF 1966-606</strain>
    </source>
</reference>
<dbReference type="InterPro" id="IPR036638">
    <property type="entry name" value="HLH_DNA-bd_sf"/>
</dbReference>
<evidence type="ECO:0000259" key="7">
    <source>
        <dbReference type="PROSITE" id="PS50888"/>
    </source>
</evidence>
<keyword evidence="3" id="KW-0238">DNA-binding</keyword>
<dbReference type="PANTHER" id="PTHR45855">
    <property type="entry name" value="TRANSCRIPTION FACTOR PIF1-RELATED"/>
    <property type="match status" value="1"/>
</dbReference>
<evidence type="ECO:0000256" key="1">
    <source>
        <dbReference type="ARBA" id="ARBA00004123"/>
    </source>
</evidence>
<comment type="caution">
    <text evidence="8">The sequence shown here is derived from an EMBL/GenBank/DDBJ whole genome shotgun (WGS) entry which is preliminary data.</text>
</comment>
<keyword evidence="2" id="KW-0805">Transcription regulation</keyword>
<evidence type="ECO:0000313" key="9">
    <source>
        <dbReference type="Proteomes" id="UP000428333"/>
    </source>
</evidence>
<dbReference type="Gene3D" id="4.10.280.10">
    <property type="entry name" value="Helix-loop-helix DNA-binding domain"/>
    <property type="match status" value="1"/>
</dbReference>
<evidence type="ECO:0000256" key="5">
    <source>
        <dbReference type="ARBA" id="ARBA00023242"/>
    </source>
</evidence>
<dbReference type="GO" id="GO:0003677">
    <property type="term" value="F:DNA binding"/>
    <property type="evidence" value="ECO:0007669"/>
    <property type="project" value="UniProtKB-KW"/>
</dbReference>